<dbReference type="Proteomes" id="UP000264702">
    <property type="component" value="Unassembled WGS sequence"/>
</dbReference>
<dbReference type="InterPro" id="IPR002347">
    <property type="entry name" value="SDR_fam"/>
</dbReference>
<organism evidence="2 3">
    <name type="scientific">Paracidobacterium acidisoli</name>
    <dbReference type="NCBI Taxonomy" id="2303751"/>
    <lineage>
        <taxon>Bacteria</taxon>
        <taxon>Pseudomonadati</taxon>
        <taxon>Acidobacteriota</taxon>
        <taxon>Terriglobia</taxon>
        <taxon>Terriglobales</taxon>
        <taxon>Acidobacteriaceae</taxon>
        <taxon>Paracidobacterium</taxon>
    </lineage>
</organism>
<proteinExistence type="inferred from homology"/>
<accession>A0A372ILM2</accession>
<evidence type="ECO:0000313" key="3">
    <source>
        <dbReference type="Proteomes" id="UP000264702"/>
    </source>
</evidence>
<comment type="similarity">
    <text evidence="1">Belongs to the short-chain dehydrogenases/reductases (SDR) family.</text>
</comment>
<dbReference type="PRINTS" id="PR00081">
    <property type="entry name" value="GDHRDH"/>
</dbReference>
<reference evidence="2 3" key="1">
    <citation type="submission" date="2018-08" db="EMBL/GenBank/DDBJ databases">
        <title>Acidipila sp. 4G-K13, an acidobacterium isolated from forest soil.</title>
        <authorList>
            <person name="Gao Z.-H."/>
            <person name="Qiu L.-H."/>
        </authorList>
    </citation>
    <scope>NUCLEOTIDE SEQUENCE [LARGE SCALE GENOMIC DNA]</scope>
    <source>
        <strain evidence="2 3">4G-K13</strain>
    </source>
</reference>
<name>A0A372ILM2_9BACT</name>
<dbReference type="PROSITE" id="PS00061">
    <property type="entry name" value="ADH_SHORT"/>
    <property type="match status" value="1"/>
</dbReference>
<gene>
    <name evidence="2" type="ORF">D0Y96_15135</name>
</gene>
<dbReference type="GO" id="GO:0016616">
    <property type="term" value="F:oxidoreductase activity, acting on the CH-OH group of donors, NAD or NADP as acceptor"/>
    <property type="evidence" value="ECO:0007669"/>
    <property type="project" value="TreeGrafter"/>
</dbReference>
<dbReference type="RefSeq" id="WP_117301513.1">
    <property type="nucleotide sequence ID" value="NZ_QVQT02000005.1"/>
</dbReference>
<evidence type="ECO:0000256" key="1">
    <source>
        <dbReference type="ARBA" id="ARBA00006484"/>
    </source>
</evidence>
<dbReference type="SUPFAM" id="SSF51735">
    <property type="entry name" value="NAD(P)-binding Rossmann-fold domains"/>
    <property type="match status" value="1"/>
</dbReference>
<dbReference type="AlphaFoldDB" id="A0A372ILM2"/>
<sequence>MSSSENYTPPNEMPPASIHRVLTGQKALVTGGSKGLGKDIAIGLAKAGADVLVNYNSDEEGARLTVAEIHALGAKAIAFRADVSKEDEVLAMFSAMMETFGRLDICIPNSALQLNAHVDEMTLAQWERVIGVNLTGVFLCCREAVRIFKRQGIDRSISYACGKLLLVSSVHDIIPWAGHSNYAAAKGGLMLFMKSLAQEVAHLRIRVNAISPGAIRTPMNVEKLTSPEVFESALLKLIPSKRIGEPEDVSRAVVWLVSDESDYVHGTTLYIDGGMTLYPGFIDAG</sequence>
<dbReference type="InterPro" id="IPR036291">
    <property type="entry name" value="NAD(P)-bd_dom_sf"/>
</dbReference>
<keyword evidence="3" id="KW-1185">Reference proteome</keyword>
<dbReference type="FunFam" id="3.40.50.720:FF:000084">
    <property type="entry name" value="Short-chain dehydrogenase reductase"/>
    <property type="match status" value="1"/>
</dbReference>
<dbReference type="PANTHER" id="PTHR42760">
    <property type="entry name" value="SHORT-CHAIN DEHYDROGENASES/REDUCTASES FAMILY MEMBER"/>
    <property type="match status" value="1"/>
</dbReference>
<dbReference type="InterPro" id="IPR020904">
    <property type="entry name" value="Sc_DH/Rdtase_CS"/>
</dbReference>
<dbReference type="PRINTS" id="PR00080">
    <property type="entry name" value="SDRFAMILY"/>
</dbReference>
<dbReference type="Pfam" id="PF13561">
    <property type="entry name" value="adh_short_C2"/>
    <property type="match status" value="1"/>
</dbReference>
<comment type="caution">
    <text evidence="2">The sequence shown here is derived from an EMBL/GenBank/DDBJ whole genome shotgun (WGS) entry which is preliminary data.</text>
</comment>
<dbReference type="PANTHER" id="PTHR42760:SF132">
    <property type="entry name" value="SHORT-CHAIN DEHYDROGENASE_REDUCTASE FAMILY PROTEIN"/>
    <property type="match status" value="1"/>
</dbReference>
<protein>
    <submittedName>
        <fullName evidence="2">SDR family oxidoreductase</fullName>
    </submittedName>
</protein>
<dbReference type="Gene3D" id="3.40.50.720">
    <property type="entry name" value="NAD(P)-binding Rossmann-like Domain"/>
    <property type="match status" value="1"/>
</dbReference>
<dbReference type="EMBL" id="QVQT01000005">
    <property type="protein sequence ID" value="RFU15778.1"/>
    <property type="molecule type" value="Genomic_DNA"/>
</dbReference>
<evidence type="ECO:0000313" key="2">
    <source>
        <dbReference type="EMBL" id="RFU15778.1"/>
    </source>
</evidence>
<dbReference type="OrthoDB" id="9803333at2"/>